<accession>A0A2V3DVX9</accession>
<dbReference type="EMBL" id="QHLZ01000002">
    <property type="protein sequence ID" value="PXA66739.1"/>
    <property type="molecule type" value="Genomic_DNA"/>
</dbReference>
<evidence type="ECO:0000313" key="1">
    <source>
        <dbReference type="EMBL" id="PXA66739.1"/>
    </source>
</evidence>
<evidence type="ECO:0000313" key="2">
    <source>
        <dbReference type="Proteomes" id="UP000246303"/>
    </source>
</evidence>
<keyword evidence="2" id="KW-1185">Reference proteome</keyword>
<name>A0A2V3DVX9_9MICC</name>
<gene>
    <name evidence="1" type="ORF">CVS29_03970</name>
</gene>
<dbReference type="AlphaFoldDB" id="A0A2V3DVX9"/>
<proteinExistence type="predicted"/>
<protein>
    <submittedName>
        <fullName evidence="1">Uncharacterized protein</fullName>
    </submittedName>
</protein>
<dbReference type="Proteomes" id="UP000246303">
    <property type="component" value="Unassembled WGS sequence"/>
</dbReference>
<organism evidence="1 2">
    <name type="scientific">Arthrobacter psychrochitiniphilus</name>
    <dbReference type="NCBI Taxonomy" id="291045"/>
    <lineage>
        <taxon>Bacteria</taxon>
        <taxon>Bacillati</taxon>
        <taxon>Actinomycetota</taxon>
        <taxon>Actinomycetes</taxon>
        <taxon>Micrococcales</taxon>
        <taxon>Micrococcaceae</taxon>
        <taxon>Arthrobacter</taxon>
    </lineage>
</organism>
<sequence>MCAGYTNISSGTLEQLIAAIAADAFKVPLQEVRASLHDEQGQVGVRLVVPLMVRAAKENSTAVFSTLDGGTVFEWAAAARKVVAARFALLAGSTVARVDVRFTGIHEATSRTAGRVQ</sequence>
<comment type="caution">
    <text evidence="1">The sequence shown here is derived from an EMBL/GenBank/DDBJ whole genome shotgun (WGS) entry which is preliminary data.</text>
</comment>
<reference evidence="1 2" key="1">
    <citation type="submission" date="2018-05" db="EMBL/GenBank/DDBJ databases">
        <title>Genetic diversity of glacier-inhabiting Cryobacterium bacteria in China and description of Cryobacterium mengkeensis sp. nov. and Arthrobacter glacialis sp. nov.</title>
        <authorList>
            <person name="Liu Q."/>
            <person name="Xin Y.-H."/>
        </authorList>
    </citation>
    <scope>NUCLEOTIDE SEQUENCE [LARGE SCALE GENOMIC DNA]</scope>
    <source>
        <strain evidence="1 2">GP3</strain>
    </source>
</reference>